<dbReference type="Proteomes" id="UP001177260">
    <property type="component" value="Unassembled WGS sequence"/>
</dbReference>
<reference evidence="1 2" key="1">
    <citation type="journal article" date="2023" name="ACS Omega">
        <title>Identification of the Neoaspergillic Acid Biosynthesis Gene Cluster by Establishing an In Vitro CRISPR-Ribonucleoprotein Genetic System in Aspergillus melleus.</title>
        <authorList>
            <person name="Yuan B."/>
            <person name="Grau M.F."/>
            <person name="Murata R.M."/>
            <person name="Torok T."/>
            <person name="Venkateswaran K."/>
            <person name="Stajich J.E."/>
            <person name="Wang C.C.C."/>
        </authorList>
    </citation>
    <scope>NUCLEOTIDE SEQUENCE [LARGE SCALE GENOMIC DNA]</scope>
    <source>
        <strain evidence="1 2">IMV 1140</strain>
    </source>
</reference>
<keyword evidence="2" id="KW-1185">Reference proteome</keyword>
<evidence type="ECO:0000313" key="1">
    <source>
        <dbReference type="EMBL" id="KAK1148516.1"/>
    </source>
</evidence>
<protein>
    <submittedName>
        <fullName evidence="1">Uncharacterized protein</fullName>
    </submittedName>
</protein>
<gene>
    <name evidence="1" type="ORF">N8T08_009522</name>
</gene>
<accession>A0ACC3BD31</accession>
<name>A0ACC3BD31_9EURO</name>
<evidence type="ECO:0000313" key="2">
    <source>
        <dbReference type="Proteomes" id="UP001177260"/>
    </source>
</evidence>
<organism evidence="1 2">
    <name type="scientific">Aspergillus melleus</name>
    <dbReference type="NCBI Taxonomy" id="138277"/>
    <lineage>
        <taxon>Eukaryota</taxon>
        <taxon>Fungi</taxon>
        <taxon>Dikarya</taxon>
        <taxon>Ascomycota</taxon>
        <taxon>Pezizomycotina</taxon>
        <taxon>Eurotiomycetes</taxon>
        <taxon>Eurotiomycetidae</taxon>
        <taxon>Eurotiales</taxon>
        <taxon>Aspergillaceae</taxon>
        <taxon>Aspergillus</taxon>
        <taxon>Aspergillus subgen. Circumdati</taxon>
    </lineage>
</organism>
<comment type="caution">
    <text evidence="1">The sequence shown here is derived from an EMBL/GenBank/DDBJ whole genome shotgun (WGS) entry which is preliminary data.</text>
</comment>
<dbReference type="EMBL" id="JAOPJF010000007">
    <property type="protein sequence ID" value="KAK1148516.1"/>
    <property type="molecule type" value="Genomic_DNA"/>
</dbReference>
<sequence length="442" mass="51595">MHHSPVIDEFDIIYDAVSPFWSLSGQEVRDIMAEVESSMDSELWLCTFSGAQATTRCSHPHRTFDRHIEDSFNSLLRDMGGRLPDLKLLVNHFDEPRVLIPPPKFRSMDFGSERFQLTDMSRQPVWDAVTKFCAYQERKKALNSSMMRQPTLPFAADPLWAMDLCQHPEYSAMHGLAISPTSFRMFEGPVPILSTGTLSTMGDILYPSPAYNESEFKYMDSHDVPWEKKWNNLYWAGSTTGGYAVNERWSDYHRQRFVQVAQNLERRQYSYIRERDGVLGLVKSSFLNSRLYNVAFTRVFQCDRKRCNDQQSYFNIKPWADNNEALRSRLVFDTDGNGISGRYHKLLASKSAPLKQTLLHEWHDDRLKPWVHYIPVSQSMEELPELVLYFTSTESGQRWAQEIAEQGREWFAKSFRDVDMTIFMYRLLLELARLQDPRRLAS</sequence>
<proteinExistence type="predicted"/>